<organism evidence="1 2">
    <name type="scientific">Cronobacter phage vB_CsaM_GAP32</name>
    <dbReference type="NCBI Taxonomy" id="1141136"/>
    <lineage>
        <taxon>Viruses</taxon>
        <taxon>Duplodnaviria</taxon>
        <taxon>Heunggongvirae</taxon>
        <taxon>Uroviricota</taxon>
        <taxon>Caudoviricetes</taxon>
        <taxon>Mimasvirus</taxon>
        <taxon>Mimasvirus GAP32</taxon>
    </lineage>
</organism>
<keyword evidence="2" id="KW-1185">Reference proteome</keyword>
<reference evidence="1 2" key="1">
    <citation type="journal article" date="2014" name="Virology">
        <title>Supersize me: Cronobacter sakazakii phage GAP32.</title>
        <authorList>
            <person name="Abbasifar R."/>
            <person name="Griffiths M.W."/>
            <person name="Sabour P.M."/>
            <person name="Ackermann H.-W."/>
            <person name="Vandersteegen K."/>
            <person name="Lavigne R."/>
            <person name="Noben J.-P."/>
            <person name="Villa A.A."/>
            <person name="Abbasifar A."/>
            <person name="Nash J.H.E."/>
            <person name="Kropinski A.M."/>
        </authorList>
    </citation>
    <scope>NUCLEOTIDE SEQUENCE [LARGE SCALE GENOMIC DNA]</scope>
    <source>
        <strain evidence="1">GAP-32</strain>
    </source>
</reference>
<dbReference type="EMBL" id="JN882285">
    <property type="protein sequence ID" value="AFC21614.1"/>
    <property type="molecule type" value="Genomic_DNA"/>
</dbReference>
<evidence type="ECO:0000313" key="1">
    <source>
        <dbReference type="EMBL" id="AFC21614.1"/>
    </source>
</evidence>
<dbReference type="OrthoDB" id="19719at10239"/>
<protein>
    <submittedName>
        <fullName evidence="1">Uncharacterized protein</fullName>
    </submittedName>
</protein>
<proteinExistence type="predicted"/>
<dbReference type="GeneID" id="13993904"/>
<evidence type="ECO:0000313" key="2">
    <source>
        <dbReference type="Proteomes" id="UP000000457"/>
    </source>
</evidence>
<sequence length="123" mass="14751">MNIGENEYFDNILIKYFLILIEINLYTYRFNSFRLNIESKKDKSPGIYEAMQEMAYLGEKIVCVNFDRSYPVKHTDNIHYFIGKNAYYLPPVPCDFLFICNNITREELDKIANFYNPKFIFHC</sequence>
<accession>K4FB27</accession>
<name>K4FB27_9CAUD</name>
<dbReference type="RefSeq" id="YP_006987269.1">
    <property type="nucleotide sequence ID" value="NC_019401.1"/>
</dbReference>
<dbReference type="Proteomes" id="UP000000457">
    <property type="component" value="Segment"/>
</dbReference>
<dbReference type="KEGG" id="vg:13993904"/>
<gene>
    <name evidence="1" type="ORF">GAP32_164</name>
</gene>